<dbReference type="GO" id="GO:0016052">
    <property type="term" value="P:carbohydrate catabolic process"/>
    <property type="evidence" value="ECO:0007669"/>
    <property type="project" value="TreeGrafter"/>
</dbReference>
<dbReference type="Proteomes" id="UP000829829">
    <property type="component" value="Chromosome 1"/>
</dbReference>
<dbReference type="PANTHER" id="PTHR13794">
    <property type="entry name" value="ENOLASE SUPERFAMILY, MANDELATE RACEMASE"/>
    <property type="match status" value="1"/>
</dbReference>
<evidence type="ECO:0000313" key="5">
    <source>
        <dbReference type="EMBL" id="UOG55416.1"/>
    </source>
</evidence>
<dbReference type="InterPro" id="IPR013342">
    <property type="entry name" value="Mandelate_racemase_C"/>
</dbReference>
<gene>
    <name evidence="5" type="ORF">MAL03_10860</name>
</gene>
<reference evidence="5" key="1">
    <citation type="submission" date="2022-02" db="EMBL/GenBank/DDBJ databases">
        <title>The genetically variable rfb locus in Leptospira is a mobile cassette and a molecular signature of serovar identity.</title>
        <authorList>
            <person name="Nieves C."/>
            <person name="Vincent A.T."/>
            <person name="Zarantonelli L."/>
            <person name="Picardeau M."/>
            <person name="Veyrier F.J."/>
            <person name="Buschiazzo A."/>
        </authorList>
    </citation>
    <scope>NUCLEOTIDE SEQUENCE</scope>
    <source>
        <strain evidence="5">IP1512017</strain>
    </source>
</reference>
<dbReference type="InterPro" id="IPR029065">
    <property type="entry name" value="Enolase_C-like"/>
</dbReference>
<dbReference type="SFLD" id="SFLDG00179">
    <property type="entry name" value="mandelate_racemase"/>
    <property type="match status" value="1"/>
</dbReference>
<name>A0AAE9G8H7_9LEPT</name>
<dbReference type="CDD" id="cd03316">
    <property type="entry name" value="MR_like"/>
    <property type="match status" value="1"/>
</dbReference>
<dbReference type="InterPro" id="IPR013341">
    <property type="entry name" value="Mandelate_racemase_N_dom"/>
</dbReference>
<dbReference type="AlphaFoldDB" id="A0AAE9G8H7"/>
<dbReference type="Pfam" id="PF02746">
    <property type="entry name" value="MR_MLE_N"/>
    <property type="match status" value="1"/>
</dbReference>
<dbReference type="EMBL" id="CP091957">
    <property type="protein sequence ID" value="UOG55416.1"/>
    <property type="molecule type" value="Genomic_DNA"/>
</dbReference>
<dbReference type="PANTHER" id="PTHR13794:SF58">
    <property type="entry name" value="MITOCHONDRIAL ENOLASE SUPERFAMILY MEMBER 1"/>
    <property type="match status" value="1"/>
</dbReference>
<dbReference type="GO" id="GO:0000287">
    <property type="term" value="F:magnesium ion binding"/>
    <property type="evidence" value="ECO:0007669"/>
    <property type="project" value="TreeGrafter"/>
</dbReference>
<keyword evidence="3" id="KW-0460">Magnesium</keyword>
<feature type="domain" description="Mandelate racemase/muconate lactonizing enzyme C-terminal" evidence="4">
    <location>
        <begin position="142"/>
        <end position="244"/>
    </location>
</feature>
<evidence type="ECO:0000313" key="6">
    <source>
        <dbReference type="Proteomes" id="UP000829829"/>
    </source>
</evidence>
<sequence>MKITKVTPFLISSNYGMGKVLGQPLGVKTLGFVEIETSEGICGYGEAYCAIYAPESFVEIINIFAQELLDKYPEPEFLFDEIHIPFVTRSGFFKSVYSAIDIALWDIKSKYENQTIANLISSNLSKSSIKIYASGGSAAFSALEIQEDIKKQVSLGHNSYKMRIGFQTWEKDIERIIAAKNCLTEEKDLMVDAIMGTINPPWTYTVAKERLKQVENLNLKWIEEPLPPDNLIDYRSLKSEIAIPIASGEALTSKLDFESYILNGCVDYLQPDVTHCGGITAGKRICELAMQNKIKISMHVWGSPLALAANKELAMAYGNVEWLEVPTVELEFAKDFDTNVEISHGKVFAELQKGFSFPNKNELLKKYPFVSGSGFKFPNRK</sequence>
<protein>
    <submittedName>
        <fullName evidence="5">Mandelate racemase/muconate lactonizing enzyme family protein</fullName>
    </submittedName>
</protein>
<comment type="cofactor">
    <cofactor evidence="1">
        <name>Mg(2+)</name>
        <dbReference type="ChEBI" id="CHEBI:18420"/>
    </cofactor>
</comment>
<dbReference type="SFLD" id="SFLDS00001">
    <property type="entry name" value="Enolase"/>
    <property type="match status" value="1"/>
</dbReference>
<dbReference type="SUPFAM" id="SSF51604">
    <property type="entry name" value="Enolase C-terminal domain-like"/>
    <property type="match status" value="1"/>
</dbReference>
<dbReference type="SUPFAM" id="SSF54826">
    <property type="entry name" value="Enolase N-terminal domain-like"/>
    <property type="match status" value="1"/>
</dbReference>
<dbReference type="Pfam" id="PF13378">
    <property type="entry name" value="MR_MLE_C"/>
    <property type="match status" value="1"/>
</dbReference>
<dbReference type="RefSeq" id="WP_243815167.1">
    <property type="nucleotide sequence ID" value="NZ_CP091928.1"/>
</dbReference>
<evidence type="ECO:0000259" key="4">
    <source>
        <dbReference type="SMART" id="SM00922"/>
    </source>
</evidence>
<dbReference type="InterPro" id="IPR036849">
    <property type="entry name" value="Enolase-like_C_sf"/>
</dbReference>
<organism evidence="5 6">
    <name type="scientific">Leptospira noguchii</name>
    <dbReference type="NCBI Taxonomy" id="28182"/>
    <lineage>
        <taxon>Bacteria</taxon>
        <taxon>Pseudomonadati</taxon>
        <taxon>Spirochaetota</taxon>
        <taxon>Spirochaetia</taxon>
        <taxon>Leptospirales</taxon>
        <taxon>Leptospiraceae</taxon>
        <taxon>Leptospira</taxon>
    </lineage>
</organism>
<dbReference type="GO" id="GO:0016836">
    <property type="term" value="F:hydro-lyase activity"/>
    <property type="evidence" value="ECO:0007669"/>
    <property type="project" value="TreeGrafter"/>
</dbReference>
<accession>A0AAE9G8H7</accession>
<evidence type="ECO:0000256" key="3">
    <source>
        <dbReference type="ARBA" id="ARBA00022842"/>
    </source>
</evidence>
<dbReference type="Gene3D" id="3.20.20.120">
    <property type="entry name" value="Enolase-like C-terminal domain"/>
    <property type="match status" value="1"/>
</dbReference>
<dbReference type="SMART" id="SM00922">
    <property type="entry name" value="MR_MLE"/>
    <property type="match status" value="1"/>
</dbReference>
<dbReference type="InterPro" id="IPR046945">
    <property type="entry name" value="RHMD-like"/>
</dbReference>
<dbReference type="InterPro" id="IPR029017">
    <property type="entry name" value="Enolase-like_N"/>
</dbReference>
<dbReference type="Gene3D" id="3.30.390.10">
    <property type="entry name" value="Enolase-like, N-terminal domain"/>
    <property type="match status" value="1"/>
</dbReference>
<proteinExistence type="predicted"/>
<evidence type="ECO:0000256" key="2">
    <source>
        <dbReference type="ARBA" id="ARBA00022723"/>
    </source>
</evidence>
<keyword evidence="2" id="KW-0479">Metal-binding</keyword>
<evidence type="ECO:0000256" key="1">
    <source>
        <dbReference type="ARBA" id="ARBA00001946"/>
    </source>
</evidence>